<dbReference type="PANTHER" id="PTHR43830">
    <property type="entry name" value="PROTEIN PSP1"/>
    <property type="match status" value="1"/>
</dbReference>
<protein>
    <submittedName>
        <fullName evidence="2">Stage 0 sporulation family protein</fullName>
    </submittedName>
</protein>
<dbReference type="InterPro" id="IPR047767">
    <property type="entry name" value="PSP1-like"/>
</dbReference>
<dbReference type="AlphaFoldDB" id="A0A6G7WHT0"/>
<dbReference type="Pfam" id="PF04468">
    <property type="entry name" value="PSP1"/>
    <property type="match status" value="1"/>
</dbReference>
<dbReference type="GO" id="GO:0005737">
    <property type="term" value="C:cytoplasm"/>
    <property type="evidence" value="ECO:0007669"/>
    <property type="project" value="TreeGrafter"/>
</dbReference>
<sequence length="268" mass="30169">MKKALGVRFVRNGPIFYYEDESNMFTVDDKVIIKQGEYLEIGRVVIASKECQKEDLLEPARLIERLATPDDLVKEQKNTADATEAFQIGKKEARKAKLEMNIIGASYSFDRQKLTFLFSAPGRVDFRSLVRELAAIFKVRIELRQIGARDEAKYLGGIGPCGRPLCCSTFLGDFVPVSIKMAKNQGLSLNSNKLSGLCGRLMCCLNFENETYEELKKSMPDYGEEITTPEGHGKVVGLDILSQVITVKLFEERKTVDYAWEELTAAWA</sequence>
<reference evidence="2 3" key="1">
    <citation type="journal article" date="2017" name="Int. J. Syst. Evol. Microbiol.">
        <title>Jeotgalibaca porci sp. nov. and Jeotgalibaca arthritidis sp. nov., isolated from pigs, and emended description of the genus Jeotgalibaca.</title>
        <authorList>
            <person name="Zamora L."/>
            <person name="Perez-Sancho M."/>
            <person name="Dominguez L."/>
            <person name="Fernandez-Garayzabal J.F."/>
            <person name="Vela A.I."/>
        </authorList>
    </citation>
    <scope>NUCLEOTIDE SEQUENCE [LARGE SCALE GENOMIC DNA]</scope>
    <source>
        <strain evidence="2 3">CCUG 69148</strain>
    </source>
</reference>
<gene>
    <name evidence="2" type="ORF">G7058_06755</name>
</gene>
<name>A0A6G7WHT0_9LACT</name>
<accession>A0A6G7WHT0</accession>
<feature type="domain" description="PSP1 C-terminal" evidence="1">
    <location>
        <begin position="61"/>
        <end position="146"/>
    </location>
</feature>
<dbReference type="EMBL" id="CP049889">
    <property type="protein sequence ID" value="QIK51748.1"/>
    <property type="molecule type" value="Genomic_DNA"/>
</dbReference>
<evidence type="ECO:0000259" key="1">
    <source>
        <dbReference type="PROSITE" id="PS51411"/>
    </source>
</evidence>
<keyword evidence="3" id="KW-1185">Reference proteome</keyword>
<proteinExistence type="predicted"/>
<evidence type="ECO:0000313" key="3">
    <source>
        <dbReference type="Proteomes" id="UP000501830"/>
    </source>
</evidence>
<dbReference type="KEGG" id="jpo:G7058_06755"/>
<dbReference type="NCBIfam" id="NF041131">
    <property type="entry name" value="RicT_YaaT_fam"/>
    <property type="match status" value="1"/>
</dbReference>
<dbReference type="RefSeq" id="WP_166062805.1">
    <property type="nucleotide sequence ID" value="NZ_CP049889.1"/>
</dbReference>
<dbReference type="InterPro" id="IPR007557">
    <property type="entry name" value="PSP1_C"/>
</dbReference>
<dbReference type="PANTHER" id="PTHR43830:SF3">
    <property type="entry name" value="PROTEIN PSP1"/>
    <property type="match status" value="1"/>
</dbReference>
<organism evidence="2 3">
    <name type="scientific">Jeotgalibaca porci</name>
    <dbReference type="NCBI Taxonomy" id="1868793"/>
    <lineage>
        <taxon>Bacteria</taxon>
        <taxon>Bacillati</taxon>
        <taxon>Bacillota</taxon>
        <taxon>Bacilli</taxon>
        <taxon>Lactobacillales</taxon>
        <taxon>Carnobacteriaceae</taxon>
        <taxon>Jeotgalibaca</taxon>
    </lineage>
</organism>
<dbReference type="GeneID" id="94552977"/>
<evidence type="ECO:0000313" key="2">
    <source>
        <dbReference type="EMBL" id="QIK51748.1"/>
    </source>
</evidence>
<dbReference type="PROSITE" id="PS51411">
    <property type="entry name" value="PSP1_C"/>
    <property type="match status" value="1"/>
</dbReference>
<dbReference type="Proteomes" id="UP000501830">
    <property type="component" value="Chromosome"/>
</dbReference>